<feature type="chain" id="PRO_5003088117" description="Peptidase, S41 family" evidence="1">
    <location>
        <begin position="44"/>
        <end position="513"/>
    </location>
</feature>
<proteinExistence type="predicted"/>
<name>D6S7B6_FINMA</name>
<evidence type="ECO:0000313" key="2">
    <source>
        <dbReference type="EMBL" id="EFH93970.1"/>
    </source>
</evidence>
<dbReference type="eggNOG" id="COG0793">
    <property type="taxonomic scope" value="Bacteria"/>
</dbReference>
<dbReference type="HOGENOM" id="CLU_563548_0_0_9"/>
<dbReference type="Gene3D" id="3.90.226.10">
    <property type="entry name" value="2-enoyl-CoA Hydratase, Chain A, domain 1"/>
    <property type="match status" value="2"/>
</dbReference>
<feature type="signal peptide" evidence="1">
    <location>
        <begin position="1"/>
        <end position="43"/>
    </location>
</feature>
<dbReference type="InterPro" id="IPR029045">
    <property type="entry name" value="ClpP/crotonase-like_dom_sf"/>
</dbReference>
<gene>
    <name evidence="2" type="ORF">HMPREF0391_10338</name>
</gene>
<protein>
    <recommendedName>
        <fullName evidence="3">Peptidase, S41 family</fullName>
    </recommendedName>
</protein>
<evidence type="ECO:0000256" key="1">
    <source>
        <dbReference type="SAM" id="SignalP"/>
    </source>
</evidence>
<keyword evidence="1" id="KW-0732">Signal</keyword>
<dbReference type="STRING" id="525282.HMPREF0391_10338"/>
<dbReference type="Proteomes" id="UP000004063">
    <property type="component" value="Chromosome"/>
</dbReference>
<dbReference type="EMBL" id="ACHM02000001">
    <property type="protein sequence ID" value="EFH93970.1"/>
    <property type="molecule type" value="Genomic_DNA"/>
</dbReference>
<evidence type="ECO:0008006" key="3">
    <source>
        <dbReference type="Google" id="ProtNLM"/>
    </source>
</evidence>
<accession>D6S7B6</accession>
<dbReference type="SUPFAM" id="SSF52096">
    <property type="entry name" value="ClpP/crotonase"/>
    <property type="match status" value="1"/>
</dbReference>
<organism evidence="2">
    <name type="scientific">Finegoldia magna ATCC 53516</name>
    <dbReference type="NCBI Taxonomy" id="525282"/>
    <lineage>
        <taxon>Bacteria</taxon>
        <taxon>Bacillati</taxon>
        <taxon>Bacillota</taxon>
        <taxon>Tissierellia</taxon>
        <taxon>Tissierellales</taxon>
        <taxon>Peptoniphilaceae</taxon>
        <taxon>Finegoldia</taxon>
    </lineage>
</organism>
<comment type="caution">
    <text evidence="2">The sequence shown here is derived from an EMBL/GenBank/DDBJ whole genome shotgun (WGS) entry which is preliminary data.</text>
</comment>
<dbReference type="AlphaFoldDB" id="D6S7B6"/>
<sequence>MYHIHVLISTKKGYKSKMINKIKKMSAAIIIVIAVAFSNTSYAENELEDIEVLTFSKNNIYHKGDLDTNKEKHKKLGEIELNRILSKEDYIKDVNNFKSFYIHEQGYLGGYTKEQLDSDIDKLLQNPKGNTVGDLNLQLSKIISNMNDGHTTAMYFLGKEQFPFIIKIIGDEFYIINTTEKCKDLLYSKIVSIEGVKSSEILKIVSKYISAENETVRKNLLHYGYMLYTDLLKKENIIKGDKVHLQILQNGKIVDKTVDTIKTDNVGIYKNYYDNESYNQILYDTSELKWDAYTNWGKEQFTENKPFYFYKSNRNLVIKYNYSYDMNKDNVLKDMITKMQNEIQAKDIDNIILDIRYNGGGSELHTRELEFAIKQYQLLNPKINIKVLTSEETFSAATKMIDSVKRNLENVKLIGKNTGGASNFVNYAGNLIFLGKSKLFIHTSDRMRRYDYTYKDVIHSSNLNKGDGSTWYPDMFIENQIEDYAVGNDKVMNYVLRDEGNNSLFDRIKGIFN</sequence>
<reference evidence="2" key="1">
    <citation type="submission" date="2010-05" db="EMBL/GenBank/DDBJ databases">
        <authorList>
            <person name="Muzny D."/>
            <person name="Qin X."/>
            <person name="Buhay C."/>
            <person name="Dugan-Rocha S."/>
            <person name="Ding Y."/>
            <person name="Chen G."/>
            <person name="Hawes A."/>
            <person name="Holder M."/>
            <person name="Jhangiani S."/>
            <person name="Johnson A."/>
            <person name="Khan Z."/>
            <person name="Li Z."/>
            <person name="Liu W."/>
            <person name="Liu X."/>
            <person name="Perez L."/>
            <person name="Shen H."/>
            <person name="Wang Q."/>
            <person name="Watt J."/>
            <person name="Xi L."/>
            <person name="Xin Y."/>
            <person name="Zhou J."/>
            <person name="Deng J."/>
            <person name="Jiang H."/>
            <person name="Liu Y."/>
            <person name="Qu J."/>
            <person name="Song X.-Z."/>
            <person name="Zhang L."/>
            <person name="Villasana D."/>
            <person name="Johnson A."/>
            <person name="Liu J."/>
            <person name="Liyanage D."/>
            <person name="Lorensuhewa L."/>
            <person name="Robinson T."/>
            <person name="Song A."/>
            <person name="Song B.-B."/>
            <person name="Dinh H."/>
            <person name="Thornton R."/>
            <person name="Coyle M."/>
            <person name="Francisco L."/>
            <person name="Jackson L."/>
            <person name="Javaid M."/>
            <person name="Korchina V."/>
            <person name="Kovar C."/>
            <person name="Mata R."/>
            <person name="Mathew T."/>
            <person name="Ngo R."/>
            <person name="Nguyen L."/>
            <person name="Nguyen N."/>
            <person name="Okwuonu G."/>
            <person name="Ongeri F."/>
            <person name="Pham C."/>
            <person name="Simmons D."/>
            <person name="Wilczek-Boney K."/>
            <person name="Hale W."/>
            <person name="Jakkamsetti A."/>
            <person name="Pham P."/>
            <person name="Ruth R."/>
            <person name="San Lucas F."/>
            <person name="Warren J."/>
            <person name="Zhang J."/>
            <person name="Zhao Z."/>
            <person name="Zhou C."/>
            <person name="Zhu D."/>
            <person name="Lee S."/>
            <person name="Bess C."/>
            <person name="Blankenburg K."/>
            <person name="Forbes L."/>
            <person name="Fu Q."/>
            <person name="Gubbala S."/>
            <person name="Hirani K."/>
            <person name="Jayaseelan J.C."/>
            <person name="Lara F."/>
            <person name="Munidasa M."/>
            <person name="Palculict T."/>
            <person name="Patil S."/>
            <person name="Pu L.-L."/>
            <person name="Saada N."/>
            <person name="Tang L."/>
            <person name="Weissenberger G."/>
            <person name="Zhu Y."/>
            <person name="Hemphill L."/>
            <person name="Shang Y."/>
            <person name="Youmans B."/>
            <person name="Ayvaz T."/>
            <person name="Ross M."/>
            <person name="Santibanez J."/>
            <person name="Aqrawi P."/>
            <person name="Gross S."/>
            <person name="Joshi V."/>
            <person name="Fowler G."/>
            <person name="Nazareth L."/>
            <person name="Reid J."/>
            <person name="Worley K."/>
            <person name="Petrosino J."/>
            <person name="Highlander S."/>
            <person name="Gibbs R."/>
        </authorList>
    </citation>
    <scope>NUCLEOTIDE SEQUENCE [LARGE SCALE GENOMIC DNA]</scope>
    <source>
        <strain evidence="2">ATCC 53516</strain>
    </source>
</reference>